<proteinExistence type="predicted"/>
<dbReference type="EMBL" id="JSAM01000082">
    <property type="protein sequence ID" value="KIA77318.1"/>
    <property type="molecule type" value="Genomic_DNA"/>
</dbReference>
<dbReference type="Proteomes" id="UP000031307">
    <property type="component" value="Unassembled WGS sequence"/>
</dbReference>
<accession>A0A0C1EB66</accession>
<sequence>MSDMRKRKNTSSGQAEMKYEKTVEEVANAVADSMKDDYQNDLEPFELYAERIKAKIHSEMDDFRERLAKGYQVLLDEVKKQ</sequence>
<dbReference type="PATRIC" id="fig|83552.4.peg.1514"/>
<dbReference type="OMA" id="YEAYANH"/>
<protein>
    <submittedName>
        <fullName evidence="1">Uncharacterized protein</fullName>
    </submittedName>
</protein>
<dbReference type="RefSeq" id="WP_006340044.1">
    <property type="nucleotide sequence ID" value="NZ_BAWW01000008.1"/>
</dbReference>
<evidence type="ECO:0000313" key="1">
    <source>
        <dbReference type="EMBL" id="KIA77318.1"/>
    </source>
</evidence>
<reference evidence="1 2" key="1">
    <citation type="journal article" date="2014" name="Mol. Biol. Evol.">
        <title>Massive expansion of Ubiquitination-related gene families within the Chlamydiae.</title>
        <authorList>
            <person name="Domman D."/>
            <person name="Collingro A."/>
            <person name="Lagkouvardos I."/>
            <person name="Gehre L."/>
            <person name="Weinmaier T."/>
            <person name="Rattei T."/>
            <person name="Subtil A."/>
            <person name="Horn M."/>
        </authorList>
    </citation>
    <scope>NUCLEOTIDE SEQUENCE [LARGE SCALE GENOMIC DNA]</scope>
    <source>
        <strain evidence="1 2">OEW1</strain>
    </source>
</reference>
<name>A0A0C1EB66_9BACT</name>
<gene>
    <name evidence="1" type="ORF">DB43_GM00030</name>
</gene>
<comment type="caution">
    <text evidence="1">The sequence shown here is derived from an EMBL/GenBank/DDBJ whole genome shotgun (WGS) entry which is preliminary data.</text>
</comment>
<dbReference type="AlphaFoldDB" id="A0A0C1EB66"/>
<organism evidence="1 2">
    <name type="scientific">Parachlamydia acanthamoebae</name>
    <dbReference type="NCBI Taxonomy" id="83552"/>
    <lineage>
        <taxon>Bacteria</taxon>
        <taxon>Pseudomonadati</taxon>
        <taxon>Chlamydiota</taxon>
        <taxon>Chlamydiia</taxon>
        <taxon>Parachlamydiales</taxon>
        <taxon>Parachlamydiaceae</taxon>
        <taxon>Parachlamydia</taxon>
    </lineage>
</organism>
<evidence type="ECO:0000313" key="2">
    <source>
        <dbReference type="Proteomes" id="UP000031307"/>
    </source>
</evidence>